<evidence type="ECO:0000313" key="1">
    <source>
        <dbReference type="EMBL" id="MBT9145975.1"/>
    </source>
</evidence>
<dbReference type="Proteomes" id="UP000811545">
    <property type="component" value="Unassembled WGS sequence"/>
</dbReference>
<organism evidence="1 2">
    <name type="scientific">Psychracetigena formicireducens</name>
    <dbReference type="NCBI Taxonomy" id="2986056"/>
    <lineage>
        <taxon>Bacteria</taxon>
        <taxon>Bacillati</taxon>
        <taxon>Candidatus Lithacetigenota</taxon>
        <taxon>Candidatus Psychracetigena</taxon>
    </lineage>
</organism>
<dbReference type="EMBL" id="QLTW01000249">
    <property type="protein sequence ID" value="MBT9145975.1"/>
    <property type="molecule type" value="Genomic_DNA"/>
</dbReference>
<proteinExistence type="predicted"/>
<protein>
    <submittedName>
        <fullName evidence="1">Uncharacterized protein</fullName>
    </submittedName>
</protein>
<comment type="caution">
    <text evidence="1">The sequence shown here is derived from an EMBL/GenBank/DDBJ whole genome shotgun (WGS) entry which is preliminary data.</text>
</comment>
<reference evidence="1 2" key="1">
    <citation type="journal article" date="2021" name="bioRxiv">
        <title>Unique metabolic strategies in Hadean analogues reveal hints for primordial physiology.</title>
        <authorList>
            <person name="Nobu M.K."/>
            <person name="Nakai R."/>
            <person name="Tamazawa S."/>
            <person name="Mori H."/>
            <person name="Toyoda A."/>
            <person name="Ijiri A."/>
            <person name="Suzuki S."/>
            <person name="Kurokawa K."/>
            <person name="Kamagata Y."/>
            <person name="Tamaki H."/>
        </authorList>
    </citation>
    <scope>NUCLEOTIDE SEQUENCE [LARGE SCALE GENOMIC DNA]</scope>
    <source>
        <strain evidence="1">BS525</strain>
    </source>
</reference>
<gene>
    <name evidence="1" type="ORF">DDT42_01854</name>
</gene>
<dbReference type="AlphaFoldDB" id="A0A9E2BK38"/>
<accession>A0A9E2BK38</accession>
<evidence type="ECO:0000313" key="2">
    <source>
        <dbReference type="Proteomes" id="UP000811545"/>
    </source>
</evidence>
<sequence length="151" mass="17779">MINLAKATPNLNRLTTLETLELLTKFAKQYPRLNKIDYQTLREYNLERVEVTRDLKIVKTLLSTIQLYNDVPADMILAQLTGRLHLENGHLVYHVGQYWPTEYRKAVARVLASALWIYWDYKFNGDVDTIYAELHRVINCSDTLKRYFVRG</sequence>
<name>A0A9E2BK38_PSYF1</name>